<proteinExistence type="predicted"/>
<dbReference type="Proteomes" id="UP000637980">
    <property type="component" value="Unassembled WGS sequence"/>
</dbReference>
<dbReference type="Pfam" id="PF06059">
    <property type="entry name" value="DUF930"/>
    <property type="match status" value="1"/>
</dbReference>
<dbReference type="EMBL" id="BMXE01000007">
    <property type="protein sequence ID" value="GHB42193.1"/>
    <property type="molecule type" value="Genomic_DNA"/>
</dbReference>
<protein>
    <recommendedName>
        <fullName evidence="4">DUF930 domain-containing protein</fullName>
    </recommendedName>
</protein>
<feature type="compositionally biased region" description="Low complexity" evidence="1">
    <location>
        <begin position="66"/>
        <end position="81"/>
    </location>
</feature>
<evidence type="ECO:0008006" key="4">
    <source>
        <dbReference type="Google" id="ProtNLM"/>
    </source>
</evidence>
<organism evidence="2 3">
    <name type="scientific">Pseudovibrio japonicus</name>
    <dbReference type="NCBI Taxonomy" id="366534"/>
    <lineage>
        <taxon>Bacteria</taxon>
        <taxon>Pseudomonadati</taxon>
        <taxon>Pseudomonadota</taxon>
        <taxon>Alphaproteobacteria</taxon>
        <taxon>Hyphomicrobiales</taxon>
        <taxon>Stappiaceae</taxon>
        <taxon>Pseudovibrio</taxon>
    </lineage>
</organism>
<feature type="region of interest" description="Disordered" evidence="1">
    <location>
        <begin position="59"/>
        <end position="86"/>
    </location>
</feature>
<evidence type="ECO:0000313" key="2">
    <source>
        <dbReference type="EMBL" id="GHB42193.1"/>
    </source>
</evidence>
<accession>A0ABQ3EJ16</accession>
<reference evidence="3" key="1">
    <citation type="journal article" date="2019" name="Int. J. Syst. Evol. Microbiol.">
        <title>The Global Catalogue of Microorganisms (GCM) 10K type strain sequencing project: providing services to taxonomists for standard genome sequencing and annotation.</title>
        <authorList>
            <consortium name="The Broad Institute Genomics Platform"/>
            <consortium name="The Broad Institute Genome Sequencing Center for Infectious Disease"/>
            <person name="Wu L."/>
            <person name="Ma J."/>
        </authorList>
    </citation>
    <scope>NUCLEOTIDE SEQUENCE [LARGE SCALE GENOMIC DNA]</scope>
    <source>
        <strain evidence="3">KCTC 12861</strain>
    </source>
</reference>
<keyword evidence="3" id="KW-1185">Reference proteome</keyword>
<evidence type="ECO:0000313" key="3">
    <source>
        <dbReference type="Proteomes" id="UP000637980"/>
    </source>
</evidence>
<comment type="caution">
    <text evidence="2">The sequence shown here is derived from an EMBL/GenBank/DDBJ whole genome shotgun (WGS) entry which is preliminary data.</text>
</comment>
<name>A0ABQ3EJ16_9HYPH</name>
<evidence type="ECO:0000256" key="1">
    <source>
        <dbReference type="SAM" id="MobiDB-lite"/>
    </source>
</evidence>
<gene>
    <name evidence="2" type="ORF">GCM10007094_34250</name>
</gene>
<sequence length="224" mass="24778">MVADSDKPYAALITVSLLAHLLAFSLLAMTTPPRGFRARPVKNIGVDLIGAAEFEKLFSPPPVEEPPTTSVSPTVVAPETPQELPPPVVRKPEAKAPQPVIAQSLQLGRLLDAPENRELKESLVLFDPSEQREQLCNLEVMEQIQLWNGSFNPERVVAFAYKDPVAFADTVTAEGAAFRSKGEWYHLSYKCTWDPSTNLVTALEFLAGELIPHSEWDDHFLFAD</sequence>
<dbReference type="InterPro" id="IPR009273">
    <property type="entry name" value="DUF930"/>
</dbReference>